<reference evidence="1 2" key="1">
    <citation type="journal article" date="2016" name="Sci. Rep.">
        <title>Draft genome sequencing and secretome analysis of fungal phytopathogen Ascochyta rabiei provides insight into the necrotrophic effector repertoire.</title>
        <authorList>
            <person name="Verma S."/>
            <person name="Gazara R.K."/>
            <person name="Nizam S."/>
            <person name="Parween S."/>
            <person name="Chattopadhyay D."/>
            <person name="Verma P.K."/>
        </authorList>
    </citation>
    <scope>NUCLEOTIDE SEQUENCE [LARGE SCALE GENOMIC DNA]</scope>
    <source>
        <strain evidence="1 2">ArDII</strain>
    </source>
</reference>
<dbReference type="Proteomes" id="UP000076837">
    <property type="component" value="Unassembled WGS sequence"/>
</dbReference>
<gene>
    <name evidence="1" type="ORF">ST47_g689</name>
</gene>
<dbReference type="EMBL" id="JYNV01000031">
    <property type="protein sequence ID" value="KZM28162.1"/>
    <property type="molecule type" value="Genomic_DNA"/>
</dbReference>
<sequence length="108" mass="12139">MTKRPTGELCPICRTPLFSPSLFELIKRYYGDVLTFVTLYLGLVVLGAMCKYHPPVFILGFVLFSNPFSRILDNVVVDVKLSLVAFGLQSMLMLVYRMTVNQISGLEA</sequence>
<evidence type="ECO:0000313" key="1">
    <source>
        <dbReference type="EMBL" id="KZM28162.1"/>
    </source>
</evidence>
<dbReference type="AlphaFoldDB" id="A0A163LVL4"/>
<keyword evidence="2" id="KW-1185">Reference proteome</keyword>
<accession>A0A163LVL4</accession>
<protein>
    <submittedName>
        <fullName evidence="1">Uncharacterized protein</fullName>
    </submittedName>
</protein>
<name>A0A163LVL4_DIDRA</name>
<proteinExistence type="predicted"/>
<comment type="caution">
    <text evidence="1">The sequence shown here is derived from an EMBL/GenBank/DDBJ whole genome shotgun (WGS) entry which is preliminary data.</text>
</comment>
<organism evidence="1 2">
    <name type="scientific">Didymella rabiei</name>
    <name type="common">Chickpea ascochyta blight fungus</name>
    <name type="synonym">Mycosphaerella rabiei</name>
    <dbReference type="NCBI Taxonomy" id="5454"/>
    <lineage>
        <taxon>Eukaryota</taxon>
        <taxon>Fungi</taxon>
        <taxon>Dikarya</taxon>
        <taxon>Ascomycota</taxon>
        <taxon>Pezizomycotina</taxon>
        <taxon>Dothideomycetes</taxon>
        <taxon>Pleosporomycetidae</taxon>
        <taxon>Pleosporales</taxon>
        <taxon>Pleosporineae</taxon>
        <taxon>Didymellaceae</taxon>
        <taxon>Ascochyta</taxon>
    </lineage>
</organism>
<evidence type="ECO:0000313" key="2">
    <source>
        <dbReference type="Proteomes" id="UP000076837"/>
    </source>
</evidence>